<evidence type="ECO:0000313" key="3">
    <source>
        <dbReference type="Proteomes" id="UP000281118"/>
    </source>
</evidence>
<dbReference type="Proteomes" id="UP000281118">
    <property type="component" value="Unassembled WGS sequence"/>
</dbReference>
<gene>
    <name evidence="2" type="ORF">EJP67_20025</name>
</gene>
<name>A0A433MMN6_9BURK</name>
<proteinExistence type="predicted"/>
<comment type="caution">
    <text evidence="2">The sequence shown here is derived from an EMBL/GenBank/DDBJ whole genome shotgun (WGS) entry which is preliminary data.</text>
</comment>
<dbReference type="CDD" id="cd09111">
    <property type="entry name" value="PLDc_ymdC_like_1"/>
    <property type="match status" value="1"/>
</dbReference>
<protein>
    <submittedName>
        <fullName evidence="2">Phospholipase D family protein</fullName>
    </submittedName>
</protein>
<reference evidence="2 3" key="1">
    <citation type="submission" date="2018-12" db="EMBL/GenBank/DDBJ databases">
        <title>The genome sequences of Variovorax guangxiensis DSM 27352.</title>
        <authorList>
            <person name="Gao J."/>
            <person name="Sun J."/>
        </authorList>
    </citation>
    <scope>NUCLEOTIDE SEQUENCE [LARGE SCALE GENOMIC DNA]</scope>
    <source>
        <strain evidence="2 3">DSM 27352</strain>
    </source>
</reference>
<accession>A0A433MMN6</accession>
<dbReference type="GO" id="GO:0030572">
    <property type="term" value="F:phosphatidyltransferase activity"/>
    <property type="evidence" value="ECO:0007669"/>
    <property type="project" value="UniProtKB-ARBA"/>
</dbReference>
<dbReference type="SUPFAM" id="SSF56024">
    <property type="entry name" value="Phospholipase D/nuclease"/>
    <property type="match status" value="2"/>
</dbReference>
<dbReference type="Gene3D" id="3.30.870.10">
    <property type="entry name" value="Endonuclease Chain A"/>
    <property type="match status" value="2"/>
</dbReference>
<dbReference type="OrthoDB" id="8828485at2"/>
<organism evidence="2 3">
    <name type="scientific">Variovorax guangxiensis</name>
    <dbReference type="NCBI Taxonomy" id="1775474"/>
    <lineage>
        <taxon>Bacteria</taxon>
        <taxon>Pseudomonadati</taxon>
        <taxon>Pseudomonadota</taxon>
        <taxon>Betaproteobacteria</taxon>
        <taxon>Burkholderiales</taxon>
        <taxon>Comamonadaceae</taxon>
        <taxon>Variovorax</taxon>
    </lineage>
</organism>
<dbReference type="PROSITE" id="PS50035">
    <property type="entry name" value="PLD"/>
    <property type="match status" value="2"/>
</dbReference>
<dbReference type="InterPro" id="IPR001736">
    <property type="entry name" value="PLipase_D/transphosphatidylase"/>
</dbReference>
<feature type="domain" description="PLD phosphodiesterase" evidence="1">
    <location>
        <begin position="204"/>
        <end position="231"/>
    </location>
</feature>
<dbReference type="CDD" id="cd09113">
    <property type="entry name" value="PLDc_ymdC_like_2"/>
    <property type="match status" value="1"/>
</dbReference>
<sequence length="570" mass="61656">MNTPKSFAALRTAWEPLAYRFCLLALHHAVFARALCAAAMAAVSLLAGCATLPGNVHRVASQARTDVGDSALARIAAASLPDPDGAMPGISDVSGVRLLPSGDQALDARIALARAARHTVDAQYYVVANDTSGRQFLRELRDTARRGVRVRLLVDDLYAGGEDELLAGLAAHANVEVRVFNPLPVRSGGLRTRVLLSLHEIGRVNRRMHNKLFIADNSFAITGGRNIADEYFGRSKPANFIDMDALLAGPAVRALSASFDAFWNGPLSYPFEAIAAADRPAPAHARERFSALVHDLGRLMPPAGERDALGRGPVGAQLAQGRVELVPAKVRVVADAVVQGLLAGDAGGSVEEAGTPKGREGAVMAANLDLLRTARSEVLVVSPYFVPMPRMIEALTHASREGASVSVMTNSLATTDEPLVHYGYARYRSTLLQMGAALYELMPAGEPQPAWSDTESGRGSLGRLHAKLAVVDRRWFYVGSMNMDRRSAHCNTELGLIVDSPALASELADLIHRMRMPASFTVSETPMRGSLQWSFLRDGRRWVLHREPESNWAQRLRWSVLSLVVDEDFL</sequence>
<dbReference type="EMBL" id="RXFT01000008">
    <property type="protein sequence ID" value="RUR69349.1"/>
    <property type="molecule type" value="Genomic_DNA"/>
</dbReference>
<dbReference type="RefSeq" id="WP_126023448.1">
    <property type="nucleotide sequence ID" value="NZ_RXFT01000008.1"/>
</dbReference>
<dbReference type="PANTHER" id="PTHR21248">
    <property type="entry name" value="CARDIOLIPIN SYNTHASE"/>
    <property type="match status" value="1"/>
</dbReference>
<dbReference type="Pfam" id="PF13091">
    <property type="entry name" value="PLDc_2"/>
    <property type="match status" value="2"/>
</dbReference>
<dbReference type="GO" id="GO:0032049">
    <property type="term" value="P:cardiolipin biosynthetic process"/>
    <property type="evidence" value="ECO:0007669"/>
    <property type="project" value="UniProtKB-ARBA"/>
</dbReference>
<dbReference type="SMART" id="SM00155">
    <property type="entry name" value="PLDc"/>
    <property type="match status" value="2"/>
</dbReference>
<dbReference type="AlphaFoldDB" id="A0A433MMN6"/>
<dbReference type="InterPro" id="IPR025202">
    <property type="entry name" value="PLD-like_dom"/>
</dbReference>
<feature type="domain" description="PLD phosphodiesterase" evidence="1">
    <location>
        <begin position="460"/>
        <end position="487"/>
    </location>
</feature>
<evidence type="ECO:0000259" key="1">
    <source>
        <dbReference type="PROSITE" id="PS50035"/>
    </source>
</evidence>
<dbReference type="PANTHER" id="PTHR21248:SF12">
    <property type="entry name" value="CARDIOLIPIN SYNTHASE C"/>
    <property type="match status" value="1"/>
</dbReference>
<evidence type="ECO:0000313" key="2">
    <source>
        <dbReference type="EMBL" id="RUR69349.1"/>
    </source>
</evidence>